<feature type="domain" description="Metallo-beta-lactamase" evidence="1">
    <location>
        <begin position="21"/>
        <end position="207"/>
    </location>
</feature>
<dbReference type="AlphaFoldDB" id="A0A2R3QB46"/>
<protein>
    <submittedName>
        <fullName evidence="2">MBL fold metallo-hydrolase</fullName>
    </submittedName>
</protein>
<keyword evidence="2" id="KW-0378">Hydrolase</keyword>
<dbReference type="KEGG" id="mela:C6568_06055"/>
<evidence type="ECO:0000313" key="2">
    <source>
        <dbReference type="EMBL" id="AVO48867.1"/>
    </source>
</evidence>
<gene>
    <name evidence="2" type="ORF">C6568_06055</name>
</gene>
<dbReference type="SUPFAM" id="SSF56281">
    <property type="entry name" value="Metallo-hydrolase/oxidoreductase"/>
    <property type="match status" value="1"/>
</dbReference>
<organism evidence="2 3">
    <name type="scientific">Melaminivora suipulveris</name>
    <dbReference type="NCBI Taxonomy" id="2109913"/>
    <lineage>
        <taxon>Bacteria</taxon>
        <taxon>Pseudomonadati</taxon>
        <taxon>Pseudomonadota</taxon>
        <taxon>Betaproteobacteria</taxon>
        <taxon>Burkholderiales</taxon>
        <taxon>Comamonadaceae</taxon>
        <taxon>Melaminivora</taxon>
    </lineage>
</organism>
<dbReference type="InterPro" id="IPR050855">
    <property type="entry name" value="NDM-1-like"/>
</dbReference>
<dbReference type="InterPro" id="IPR001279">
    <property type="entry name" value="Metallo-B-lactamas"/>
</dbReference>
<dbReference type="SMART" id="SM00849">
    <property type="entry name" value="Lactamase_B"/>
    <property type="match status" value="1"/>
</dbReference>
<dbReference type="GO" id="GO:0016787">
    <property type="term" value="F:hydrolase activity"/>
    <property type="evidence" value="ECO:0007669"/>
    <property type="project" value="UniProtKB-KW"/>
</dbReference>
<dbReference type="InterPro" id="IPR036866">
    <property type="entry name" value="RibonucZ/Hydroxyglut_hydro"/>
</dbReference>
<reference evidence="2 3" key="1">
    <citation type="submission" date="2018-03" db="EMBL/GenBank/DDBJ databases">
        <title>Genome sequencing of Melaminivora sp.</title>
        <authorList>
            <person name="Kim S.-J."/>
            <person name="Heo J."/>
            <person name="Ahn J.-H."/>
            <person name="Kwon S.-W."/>
        </authorList>
    </citation>
    <scope>NUCLEOTIDE SEQUENCE [LARGE SCALE GENOMIC DNA]</scope>
    <source>
        <strain evidence="2 3">SC2-9</strain>
    </source>
</reference>
<accession>A0A2R3QB46</accession>
<dbReference type="Gene3D" id="3.60.15.10">
    <property type="entry name" value="Ribonuclease Z/Hydroxyacylglutathione hydrolase-like"/>
    <property type="match status" value="1"/>
</dbReference>
<dbReference type="PANTHER" id="PTHR42951">
    <property type="entry name" value="METALLO-BETA-LACTAMASE DOMAIN-CONTAINING"/>
    <property type="match status" value="1"/>
</dbReference>
<sequence length="309" mass="33559">MSAESPTLPPGVTVLQRGWLSANNVVCQGGAGGAALVDSGYCTHAEQTLALVESALDGEPLARLVNTHLHSDHCGGNAALQARWPQLTTLIPPGQLDLVRSWNAQELTYEPTGQLCPPFRADGVLAPGSEIELAGRPWQIHAAPGHDPHAVLLFEPESAVLISGDALWENGFGIVFPELDGESGFAETADTLELIASLAPRIVIPGHGSVFGDVPAALERARKRLEGFRTQPLKHARYAAKVMLKYKLLEWQQIREDEALSWLLATPHFCELHQRFFADQDVHQWHAALVRELAEGGALRREDGLLINV</sequence>
<dbReference type="Pfam" id="PF00753">
    <property type="entry name" value="Lactamase_B"/>
    <property type="match status" value="1"/>
</dbReference>
<dbReference type="OrthoDB" id="2971563at2"/>
<dbReference type="EMBL" id="CP027667">
    <property type="protein sequence ID" value="AVO48867.1"/>
    <property type="molecule type" value="Genomic_DNA"/>
</dbReference>
<dbReference type="PANTHER" id="PTHR42951:SF14">
    <property type="entry name" value="METALLO-BETA-LACTAMASE SUPERFAMILY PROTEIN"/>
    <property type="match status" value="1"/>
</dbReference>
<keyword evidence="3" id="KW-1185">Reference proteome</keyword>
<proteinExistence type="predicted"/>
<dbReference type="RefSeq" id="WP_106683346.1">
    <property type="nucleotide sequence ID" value="NZ_CP027667.1"/>
</dbReference>
<evidence type="ECO:0000259" key="1">
    <source>
        <dbReference type="SMART" id="SM00849"/>
    </source>
</evidence>
<evidence type="ECO:0000313" key="3">
    <source>
        <dbReference type="Proteomes" id="UP000237925"/>
    </source>
</evidence>
<name>A0A2R3QB46_9BURK</name>
<dbReference type="CDD" id="cd06262">
    <property type="entry name" value="metallo-hydrolase-like_MBL-fold"/>
    <property type="match status" value="1"/>
</dbReference>
<dbReference type="Proteomes" id="UP000237925">
    <property type="component" value="Chromosome"/>
</dbReference>